<name>L1JJI9_GUITC</name>
<feature type="domain" description="DUF6816" evidence="1">
    <location>
        <begin position="70"/>
        <end position="265"/>
    </location>
</feature>
<dbReference type="Proteomes" id="UP000011087">
    <property type="component" value="Unassembled WGS sequence"/>
</dbReference>
<dbReference type="GeneID" id="17304909"/>
<dbReference type="eggNOG" id="ENOG502SDV8">
    <property type="taxonomic scope" value="Eukaryota"/>
</dbReference>
<gene>
    <name evidence="2" type="ORF">GUITHDRAFT_105906</name>
</gene>
<reference evidence="2 4" key="1">
    <citation type="journal article" date="2012" name="Nature">
        <title>Algal genomes reveal evolutionary mosaicism and the fate of nucleomorphs.</title>
        <authorList>
            <consortium name="DOE Joint Genome Institute"/>
            <person name="Curtis B.A."/>
            <person name="Tanifuji G."/>
            <person name="Burki F."/>
            <person name="Gruber A."/>
            <person name="Irimia M."/>
            <person name="Maruyama S."/>
            <person name="Arias M.C."/>
            <person name="Ball S.G."/>
            <person name="Gile G.H."/>
            <person name="Hirakawa Y."/>
            <person name="Hopkins J.F."/>
            <person name="Kuo A."/>
            <person name="Rensing S.A."/>
            <person name="Schmutz J."/>
            <person name="Symeonidi A."/>
            <person name="Elias M."/>
            <person name="Eveleigh R.J."/>
            <person name="Herman E.K."/>
            <person name="Klute M.J."/>
            <person name="Nakayama T."/>
            <person name="Obornik M."/>
            <person name="Reyes-Prieto A."/>
            <person name="Armbrust E.V."/>
            <person name="Aves S.J."/>
            <person name="Beiko R.G."/>
            <person name="Coutinho P."/>
            <person name="Dacks J.B."/>
            <person name="Durnford D.G."/>
            <person name="Fast N.M."/>
            <person name="Green B.R."/>
            <person name="Grisdale C.J."/>
            <person name="Hempel F."/>
            <person name="Henrissat B."/>
            <person name="Hoppner M.P."/>
            <person name="Ishida K."/>
            <person name="Kim E."/>
            <person name="Koreny L."/>
            <person name="Kroth P.G."/>
            <person name="Liu Y."/>
            <person name="Malik S.B."/>
            <person name="Maier U.G."/>
            <person name="McRose D."/>
            <person name="Mock T."/>
            <person name="Neilson J.A."/>
            <person name="Onodera N.T."/>
            <person name="Poole A.M."/>
            <person name="Pritham E.J."/>
            <person name="Richards T.A."/>
            <person name="Rocap G."/>
            <person name="Roy S.W."/>
            <person name="Sarai C."/>
            <person name="Schaack S."/>
            <person name="Shirato S."/>
            <person name="Slamovits C.H."/>
            <person name="Spencer D.F."/>
            <person name="Suzuki S."/>
            <person name="Worden A.Z."/>
            <person name="Zauner S."/>
            <person name="Barry K."/>
            <person name="Bell C."/>
            <person name="Bharti A.K."/>
            <person name="Crow J.A."/>
            <person name="Grimwood J."/>
            <person name="Kramer R."/>
            <person name="Lindquist E."/>
            <person name="Lucas S."/>
            <person name="Salamov A."/>
            <person name="McFadden G.I."/>
            <person name="Lane C.E."/>
            <person name="Keeling P.J."/>
            <person name="Gray M.W."/>
            <person name="Grigoriev I.V."/>
            <person name="Archibald J.M."/>
        </authorList>
    </citation>
    <scope>NUCLEOTIDE SEQUENCE</scope>
    <source>
        <strain evidence="2 4">CCMP2712</strain>
    </source>
</reference>
<evidence type="ECO:0000313" key="2">
    <source>
        <dbReference type="EMBL" id="EKX48299.1"/>
    </source>
</evidence>
<dbReference type="OrthoDB" id="193356at2759"/>
<evidence type="ECO:0000259" key="1">
    <source>
        <dbReference type="Pfam" id="PF20670"/>
    </source>
</evidence>
<dbReference type="PaxDb" id="55529-EKX48299"/>
<dbReference type="Pfam" id="PF20670">
    <property type="entry name" value="DUF6816"/>
    <property type="match status" value="1"/>
</dbReference>
<protein>
    <recommendedName>
        <fullName evidence="1">DUF6816 domain-containing protein</fullName>
    </recommendedName>
</protein>
<keyword evidence="4" id="KW-1185">Reference proteome</keyword>
<reference evidence="3" key="3">
    <citation type="submission" date="2015-06" db="UniProtKB">
        <authorList>
            <consortium name="EnsemblProtists"/>
        </authorList>
    </citation>
    <scope>IDENTIFICATION</scope>
</reference>
<dbReference type="RefSeq" id="XP_005835279.1">
    <property type="nucleotide sequence ID" value="XM_005835222.1"/>
</dbReference>
<dbReference type="InterPro" id="IPR049213">
    <property type="entry name" value="DUF6816"/>
</dbReference>
<organism evidence="2">
    <name type="scientific">Guillardia theta (strain CCMP2712)</name>
    <name type="common">Cryptophyte</name>
    <dbReference type="NCBI Taxonomy" id="905079"/>
    <lineage>
        <taxon>Eukaryota</taxon>
        <taxon>Cryptophyceae</taxon>
        <taxon>Pyrenomonadales</taxon>
        <taxon>Geminigeraceae</taxon>
        <taxon>Guillardia</taxon>
    </lineage>
</organism>
<proteinExistence type="predicted"/>
<dbReference type="EMBL" id="JH992986">
    <property type="protein sequence ID" value="EKX48299.1"/>
    <property type="molecule type" value="Genomic_DNA"/>
</dbReference>
<evidence type="ECO:0000313" key="4">
    <source>
        <dbReference type="Proteomes" id="UP000011087"/>
    </source>
</evidence>
<dbReference type="HOGENOM" id="CLU_1043716_0_0_1"/>
<sequence length="267" mass="29941">MTGKTESAETSQGSESFIFTGDLSRRTLFRLLGPLLVCGIPTSQPAFAQDLVRDDKVGENVRKAASKIPGFGPKDVFYPDSFRGKWNVERTITGVELLAAIEDQDLYKKVLSRKDKVEQYTTRYIPKEDGTIADREYNTRQLLAAEDEKGMDVQWSASNPNVLTVSYPDGRIEERKVTKRSSSMGGDGSTAEFTEFVRIAQLQNAGSLTGVAPAPRISARWYRCRFRVVDADTVESILLEYVLPDARPDPKDAWMKVKYISRLKRVA</sequence>
<dbReference type="KEGG" id="gtt:GUITHDRAFT_105906"/>
<dbReference type="EnsemblProtists" id="EKX48299">
    <property type="protein sequence ID" value="EKX48299"/>
    <property type="gene ID" value="GUITHDRAFT_105906"/>
</dbReference>
<dbReference type="AlphaFoldDB" id="L1JJI9"/>
<evidence type="ECO:0000313" key="3">
    <source>
        <dbReference type="EnsemblProtists" id="EKX48299"/>
    </source>
</evidence>
<dbReference type="OMA" id="RISWDIN"/>
<reference evidence="4" key="2">
    <citation type="submission" date="2012-11" db="EMBL/GenBank/DDBJ databases">
        <authorList>
            <person name="Kuo A."/>
            <person name="Curtis B.A."/>
            <person name="Tanifuji G."/>
            <person name="Burki F."/>
            <person name="Gruber A."/>
            <person name="Irimia M."/>
            <person name="Maruyama S."/>
            <person name="Arias M.C."/>
            <person name="Ball S.G."/>
            <person name="Gile G.H."/>
            <person name="Hirakawa Y."/>
            <person name="Hopkins J.F."/>
            <person name="Rensing S.A."/>
            <person name="Schmutz J."/>
            <person name="Symeonidi A."/>
            <person name="Elias M."/>
            <person name="Eveleigh R.J."/>
            <person name="Herman E.K."/>
            <person name="Klute M.J."/>
            <person name="Nakayama T."/>
            <person name="Obornik M."/>
            <person name="Reyes-Prieto A."/>
            <person name="Armbrust E.V."/>
            <person name="Aves S.J."/>
            <person name="Beiko R.G."/>
            <person name="Coutinho P."/>
            <person name="Dacks J.B."/>
            <person name="Durnford D.G."/>
            <person name="Fast N.M."/>
            <person name="Green B.R."/>
            <person name="Grisdale C."/>
            <person name="Hempe F."/>
            <person name="Henrissat B."/>
            <person name="Hoppner M.P."/>
            <person name="Ishida K.-I."/>
            <person name="Kim E."/>
            <person name="Koreny L."/>
            <person name="Kroth P.G."/>
            <person name="Liu Y."/>
            <person name="Malik S.-B."/>
            <person name="Maier U.G."/>
            <person name="McRose D."/>
            <person name="Mock T."/>
            <person name="Neilson J.A."/>
            <person name="Onodera N.T."/>
            <person name="Poole A.M."/>
            <person name="Pritham E.J."/>
            <person name="Richards T.A."/>
            <person name="Rocap G."/>
            <person name="Roy S.W."/>
            <person name="Sarai C."/>
            <person name="Schaack S."/>
            <person name="Shirato S."/>
            <person name="Slamovits C.H."/>
            <person name="Spencer D.F."/>
            <person name="Suzuki S."/>
            <person name="Worden A.Z."/>
            <person name="Zauner S."/>
            <person name="Barry K."/>
            <person name="Bell C."/>
            <person name="Bharti A.K."/>
            <person name="Crow J.A."/>
            <person name="Grimwood J."/>
            <person name="Kramer R."/>
            <person name="Lindquist E."/>
            <person name="Lucas S."/>
            <person name="Salamov A."/>
            <person name="McFadden G.I."/>
            <person name="Lane C.E."/>
            <person name="Keeling P.J."/>
            <person name="Gray M.W."/>
            <person name="Grigoriev I.V."/>
            <person name="Archibald J.M."/>
        </authorList>
    </citation>
    <scope>NUCLEOTIDE SEQUENCE</scope>
    <source>
        <strain evidence="4">CCMP2712</strain>
    </source>
</reference>
<accession>L1JJI9</accession>